<dbReference type="InterPro" id="IPR046947">
    <property type="entry name" value="LytR-like"/>
</dbReference>
<feature type="transmembrane region" description="Helical" evidence="1">
    <location>
        <begin position="12"/>
        <end position="33"/>
    </location>
</feature>
<keyword evidence="1" id="KW-0812">Transmembrane</keyword>
<dbReference type="Proteomes" id="UP000635384">
    <property type="component" value="Unassembled WGS sequence"/>
</dbReference>
<dbReference type="SMART" id="SM00850">
    <property type="entry name" value="LytTR"/>
    <property type="match status" value="1"/>
</dbReference>
<accession>A0ABR8KQ99</accession>
<gene>
    <name evidence="3" type="ORF">IB285_11680</name>
</gene>
<dbReference type="EMBL" id="JACXLC010000001">
    <property type="protein sequence ID" value="MBD2842912.1"/>
    <property type="molecule type" value="Genomic_DNA"/>
</dbReference>
<dbReference type="PANTHER" id="PTHR37299">
    <property type="entry name" value="TRANSCRIPTIONAL REGULATOR-RELATED"/>
    <property type="match status" value="1"/>
</dbReference>
<organism evidence="3 4">
    <name type="scientific">Erythrobacter rubeus</name>
    <dbReference type="NCBI Taxonomy" id="2760803"/>
    <lineage>
        <taxon>Bacteria</taxon>
        <taxon>Pseudomonadati</taxon>
        <taxon>Pseudomonadota</taxon>
        <taxon>Alphaproteobacteria</taxon>
        <taxon>Sphingomonadales</taxon>
        <taxon>Erythrobacteraceae</taxon>
        <taxon>Erythrobacter/Porphyrobacter group</taxon>
        <taxon>Erythrobacter</taxon>
    </lineage>
</organism>
<comment type="caution">
    <text evidence="3">The sequence shown here is derived from an EMBL/GenBank/DDBJ whole genome shotgun (WGS) entry which is preliminary data.</text>
</comment>
<reference evidence="3 4" key="1">
    <citation type="submission" date="2020-09" db="EMBL/GenBank/DDBJ databases">
        <authorList>
            <person name="Yoon J.-W."/>
        </authorList>
    </citation>
    <scope>NUCLEOTIDE SEQUENCE [LARGE SCALE GENOMIC DNA]</scope>
    <source>
        <strain evidence="3 4">KMU-140</strain>
    </source>
</reference>
<evidence type="ECO:0000259" key="2">
    <source>
        <dbReference type="PROSITE" id="PS50930"/>
    </source>
</evidence>
<feature type="transmembrane region" description="Helical" evidence="1">
    <location>
        <begin position="122"/>
        <end position="139"/>
    </location>
</feature>
<keyword evidence="1" id="KW-1133">Transmembrane helix</keyword>
<name>A0ABR8KQ99_9SPHN</name>
<keyword evidence="4" id="KW-1185">Reference proteome</keyword>
<evidence type="ECO:0000256" key="1">
    <source>
        <dbReference type="SAM" id="Phobius"/>
    </source>
</evidence>
<dbReference type="Pfam" id="PF04397">
    <property type="entry name" value="LytTR"/>
    <property type="match status" value="1"/>
</dbReference>
<feature type="transmembrane region" description="Helical" evidence="1">
    <location>
        <begin position="45"/>
        <end position="65"/>
    </location>
</feature>
<feature type="domain" description="HTH LytTR-type" evidence="2">
    <location>
        <begin position="172"/>
        <end position="263"/>
    </location>
</feature>
<feature type="transmembrane region" description="Helical" evidence="1">
    <location>
        <begin position="77"/>
        <end position="102"/>
    </location>
</feature>
<dbReference type="PROSITE" id="PS50930">
    <property type="entry name" value="HTH_LYTTR"/>
    <property type="match status" value="1"/>
</dbReference>
<sequence length="273" mass="29250">MFATATSRRYSIALVGLFVGLALVYAGQCWLSATAAGLSVGPKAPFRWGLIAGLLTTIVIVIGYRQRRRLSSMTADCGSQFVAAVFIFSTTIVGYAAAHLLAAAPGTTSDALRLITYGSIDRWPVAALAAAVALLLVRVHAMSVEPSIDAAAREASPWITFPSEPKLRLHVNDLICVRSAGNYCEVRSVSRAYLVRATMRQIAEMLVPFGFVQVHRSAIVNAARVCSVERQGKSGAIAITLDTGERLPLSLKRLGQLDDALSRVSSQMGLFRP</sequence>
<dbReference type="RefSeq" id="WP_190788334.1">
    <property type="nucleotide sequence ID" value="NZ_JACXLC010000001.1"/>
</dbReference>
<dbReference type="PANTHER" id="PTHR37299:SF1">
    <property type="entry name" value="STAGE 0 SPORULATION PROTEIN A HOMOLOG"/>
    <property type="match status" value="1"/>
</dbReference>
<evidence type="ECO:0000313" key="3">
    <source>
        <dbReference type="EMBL" id="MBD2842912.1"/>
    </source>
</evidence>
<evidence type="ECO:0000313" key="4">
    <source>
        <dbReference type="Proteomes" id="UP000635384"/>
    </source>
</evidence>
<keyword evidence="1" id="KW-0472">Membrane</keyword>
<proteinExistence type="predicted"/>
<protein>
    <submittedName>
        <fullName evidence="3">LytTR family transcriptional regulator</fullName>
    </submittedName>
</protein>
<dbReference type="Gene3D" id="2.40.50.1020">
    <property type="entry name" value="LytTr DNA-binding domain"/>
    <property type="match status" value="1"/>
</dbReference>
<dbReference type="InterPro" id="IPR007492">
    <property type="entry name" value="LytTR_DNA-bd_dom"/>
</dbReference>